<dbReference type="AlphaFoldDB" id="A0A3P7IM49"/>
<proteinExistence type="predicted"/>
<name>A0A3P7IM49_STRVU</name>
<gene>
    <name evidence="1" type="ORF">SVUK_LOCUS605</name>
</gene>
<organism evidence="1 2">
    <name type="scientific">Strongylus vulgaris</name>
    <name type="common">Blood worm</name>
    <dbReference type="NCBI Taxonomy" id="40348"/>
    <lineage>
        <taxon>Eukaryota</taxon>
        <taxon>Metazoa</taxon>
        <taxon>Ecdysozoa</taxon>
        <taxon>Nematoda</taxon>
        <taxon>Chromadorea</taxon>
        <taxon>Rhabditida</taxon>
        <taxon>Rhabditina</taxon>
        <taxon>Rhabditomorpha</taxon>
        <taxon>Strongyloidea</taxon>
        <taxon>Strongylidae</taxon>
        <taxon>Strongylus</taxon>
    </lineage>
</organism>
<dbReference type="Proteomes" id="UP000270094">
    <property type="component" value="Unassembled WGS sequence"/>
</dbReference>
<accession>A0A3P7IM49</accession>
<keyword evidence="2" id="KW-1185">Reference proteome</keyword>
<sequence length="189" mass="21402">MSGILYCGDTNLNLELSFSELGLVCQQTRTGQNGPNVHHWDAGTRSSCQPWEHLKETNFAFTMSRSTVSPIAVPNICPAAFVVNNKYPLPFEQPPGNNGLPFRPLRKRGINLDSGGEPRTANYCERARRWRMWRVDGKQQTMINHWVRLGEAVDRHLWGSRCLLTYSTDSPFRAMPLNESTLSCSQGNY</sequence>
<evidence type="ECO:0000313" key="2">
    <source>
        <dbReference type="Proteomes" id="UP000270094"/>
    </source>
</evidence>
<reference evidence="1 2" key="1">
    <citation type="submission" date="2018-11" db="EMBL/GenBank/DDBJ databases">
        <authorList>
            <consortium name="Pathogen Informatics"/>
        </authorList>
    </citation>
    <scope>NUCLEOTIDE SEQUENCE [LARGE SCALE GENOMIC DNA]</scope>
</reference>
<dbReference type="EMBL" id="UYYB01001037">
    <property type="protein sequence ID" value="VDM65607.1"/>
    <property type="molecule type" value="Genomic_DNA"/>
</dbReference>
<protein>
    <submittedName>
        <fullName evidence="1">Uncharacterized protein</fullName>
    </submittedName>
</protein>
<evidence type="ECO:0000313" key="1">
    <source>
        <dbReference type="EMBL" id="VDM65607.1"/>
    </source>
</evidence>